<dbReference type="PANTHER" id="PTHR46401:SF2">
    <property type="entry name" value="GLYCOSYLTRANSFERASE WBBK-RELATED"/>
    <property type="match status" value="1"/>
</dbReference>
<reference evidence="3 4" key="1">
    <citation type="submission" date="2012-07" db="EMBL/GenBank/DDBJ databases">
        <title>The Genome Sequence of Fusobacterium ulcerans 12_1B.</title>
        <authorList>
            <consortium name="The Broad Institute Genome Sequencing Platform"/>
            <person name="Earl A."/>
            <person name="Ward D."/>
            <person name="Feldgarden M."/>
            <person name="Gevers D."/>
            <person name="Strauss J."/>
            <person name="Ambrose C.E."/>
            <person name="Allen-Vercoe E."/>
            <person name="Walker B."/>
            <person name="Young S.K."/>
            <person name="Zeng Q."/>
            <person name="Gargeya S."/>
            <person name="Fitzgerald M."/>
            <person name="Haas B."/>
            <person name="Abouelleil A."/>
            <person name="Alvarado L."/>
            <person name="Arachchi H.M."/>
            <person name="Berlin A.M."/>
            <person name="Chapman S.B."/>
            <person name="Goldberg J."/>
            <person name="Griggs A."/>
            <person name="Gujja S."/>
            <person name="Hansen M."/>
            <person name="Howarth C."/>
            <person name="Imamovic A."/>
            <person name="Larimer J."/>
            <person name="McCowen C."/>
            <person name="Montmayeur A."/>
            <person name="Murphy C."/>
            <person name="Neiman D."/>
            <person name="Pearson M."/>
            <person name="Priest M."/>
            <person name="Roberts A."/>
            <person name="Saif S."/>
            <person name="Shea T."/>
            <person name="Sisk P."/>
            <person name="Sykes S."/>
            <person name="Wortman J."/>
            <person name="Nusbaum C."/>
            <person name="Birren B."/>
        </authorList>
    </citation>
    <scope>NUCLEOTIDE SEQUENCE [LARGE SCALE GENOMIC DNA]</scope>
    <source>
        <strain evidence="3 4">12_1B</strain>
    </source>
</reference>
<dbReference type="BioCyc" id="FSP457404-HMP:GTSQ-2069-MONOMER"/>
<evidence type="ECO:0000313" key="4">
    <source>
        <dbReference type="Proteomes" id="UP000003233"/>
    </source>
</evidence>
<evidence type="ECO:0000256" key="1">
    <source>
        <dbReference type="ARBA" id="ARBA00022679"/>
    </source>
</evidence>
<evidence type="ECO:0000259" key="2">
    <source>
        <dbReference type="Pfam" id="PF00534"/>
    </source>
</evidence>
<dbReference type="RefSeq" id="WP_008697647.1">
    <property type="nucleotide sequence ID" value="NZ_KE161008.1"/>
</dbReference>
<name>H1PUF4_9FUSO</name>
<dbReference type="AlphaFoldDB" id="H1PUF4"/>
<keyword evidence="4" id="KW-1185">Reference proteome</keyword>
<dbReference type="InterPro" id="IPR001296">
    <property type="entry name" value="Glyco_trans_1"/>
</dbReference>
<sequence length="377" mass="44615">MKILNICSNINENFGYHENIFPYYQSKLGNDVISVTSRVQGLINGERHILKEGNYSEKGIKVLRIEYAYKIGNKIIKFKNFTKILYEFKPDIIFCHGLSPINFFQLIKYKKNNKCILLFDNHADLINSARNKIWKIFYYKIFLGTLYKKYDKYIDKYYGVTPYRIDFLVNLIGIPKEKIELLPLGYEDDEINEIKREKFFFEKRYKIKMKENDKVIVFGGKIDSDKKFDNVIEAFNKLNQENLKLIIFGKVNCEKIETMIEENENIYFLGWKESKEKYEILINSDLAVWPEFHTTLIEDCLGSELPMLIFKNRNSEHLLRRGNGIFLNNSSVDEILDKLKIALKDKKLSILKEKAKEAKEDFSYYNITKKFLAGIKE</sequence>
<accession>H1PUF4</accession>
<dbReference type="GO" id="GO:0016757">
    <property type="term" value="F:glycosyltransferase activity"/>
    <property type="evidence" value="ECO:0007669"/>
    <property type="project" value="InterPro"/>
</dbReference>
<organism evidence="3 4">
    <name type="scientific">Fusobacterium ulcerans 12-1B</name>
    <dbReference type="NCBI Taxonomy" id="457404"/>
    <lineage>
        <taxon>Bacteria</taxon>
        <taxon>Fusobacteriati</taxon>
        <taxon>Fusobacteriota</taxon>
        <taxon>Fusobacteriia</taxon>
        <taxon>Fusobacteriales</taxon>
        <taxon>Fusobacteriaceae</taxon>
        <taxon>Fusobacterium</taxon>
    </lineage>
</organism>
<dbReference type="EMBL" id="AGWJ02000021">
    <property type="protein sequence ID" value="EHO80369.1"/>
    <property type="molecule type" value="Genomic_DNA"/>
</dbReference>
<dbReference type="Gene3D" id="3.40.50.2000">
    <property type="entry name" value="Glycogen Phosphorylase B"/>
    <property type="match status" value="2"/>
</dbReference>
<dbReference type="PATRIC" id="fig|457404.5.peg.2063"/>
<keyword evidence="1" id="KW-0808">Transferase</keyword>
<dbReference type="Proteomes" id="UP000003233">
    <property type="component" value="Unassembled WGS sequence"/>
</dbReference>
<gene>
    <name evidence="3" type="ORF">HMPREF0402_02047</name>
</gene>
<dbReference type="HOGENOM" id="CLU_059321_0_0_0"/>
<feature type="domain" description="Glycosyl transferase family 1" evidence="2">
    <location>
        <begin position="202"/>
        <end position="356"/>
    </location>
</feature>
<proteinExistence type="predicted"/>
<dbReference type="Pfam" id="PF00534">
    <property type="entry name" value="Glycos_transf_1"/>
    <property type="match status" value="1"/>
</dbReference>
<evidence type="ECO:0000313" key="3">
    <source>
        <dbReference type="EMBL" id="EHO80369.1"/>
    </source>
</evidence>
<dbReference type="GO" id="GO:0009103">
    <property type="term" value="P:lipopolysaccharide biosynthetic process"/>
    <property type="evidence" value="ECO:0007669"/>
    <property type="project" value="TreeGrafter"/>
</dbReference>
<dbReference type="SUPFAM" id="SSF53756">
    <property type="entry name" value="UDP-Glycosyltransferase/glycogen phosphorylase"/>
    <property type="match status" value="1"/>
</dbReference>
<protein>
    <recommendedName>
        <fullName evidence="2">Glycosyl transferase family 1 domain-containing protein</fullName>
    </recommendedName>
</protein>
<comment type="caution">
    <text evidence="3">The sequence shown here is derived from an EMBL/GenBank/DDBJ whole genome shotgun (WGS) entry which is preliminary data.</text>
</comment>
<dbReference type="PANTHER" id="PTHR46401">
    <property type="entry name" value="GLYCOSYLTRANSFERASE WBBK-RELATED"/>
    <property type="match status" value="1"/>
</dbReference>